<sequence>MRKCADCRYFCNDPEWIEKTFPALNVLSSAYASVRADAGVCRRRGLFLPPWQTCREFESEKANCR</sequence>
<gene>
    <name evidence="1" type="ORF">A6M21_00885</name>
</gene>
<name>A0A1B7LBX7_9FIRM</name>
<dbReference type="AlphaFoldDB" id="A0A1B7LBX7"/>
<organism evidence="1 2">
    <name type="scientific">Desulfotomaculum copahuensis</name>
    <dbReference type="NCBI Taxonomy" id="1838280"/>
    <lineage>
        <taxon>Bacteria</taxon>
        <taxon>Bacillati</taxon>
        <taxon>Bacillota</taxon>
        <taxon>Clostridia</taxon>
        <taxon>Eubacteriales</taxon>
        <taxon>Desulfotomaculaceae</taxon>
        <taxon>Desulfotomaculum</taxon>
    </lineage>
</organism>
<evidence type="ECO:0000313" key="1">
    <source>
        <dbReference type="EMBL" id="OAT80201.1"/>
    </source>
</evidence>
<protein>
    <submittedName>
        <fullName evidence="1">Uncharacterized protein</fullName>
    </submittedName>
</protein>
<dbReference type="RefSeq" id="WP_151191964.1">
    <property type="nucleotide sequence ID" value="NZ_LYVF01000184.1"/>
</dbReference>
<evidence type="ECO:0000313" key="2">
    <source>
        <dbReference type="Proteomes" id="UP000078532"/>
    </source>
</evidence>
<dbReference type="EMBL" id="LYVF01000184">
    <property type="protein sequence ID" value="OAT80201.1"/>
    <property type="molecule type" value="Genomic_DNA"/>
</dbReference>
<reference evidence="1 2" key="1">
    <citation type="submission" date="2016-04" db="EMBL/GenBank/DDBJ databases">
        <authorList>
            <person name="Evans L.H."/>
            <person name="Alamgir A."/>
            <person name="Owens N."/>
            <person name="Weber N.D."/>
            <person name="Virtaneva K."/>
            <person name="Barbian K."/>
            <person name="Babar A."/>
            <person name="Rosenke K."/>
        </authorList>
    </citation>
    <scope>NUCLEOTIDE SEQUENCE [LARGE SCALE GENOMIC DNA]</scope>
    <source>
        <strain evidence="1 2">LMa1</strain>
    </source>
</reference>
<keyword evidence="2" id="KW-1185">Reference proteome</keyword>
<proteinExistence type="predicted"/>
<accession>A0A1B7LBX7</accession>
<dbReference type="STRING" id="1838280.A6M21_00885"/>
<dbReference type="OrthoDB" id="1495534at2"/>
<comment type="caution">
    <text evidence="1">The sequence shown here is derived from an EMBL/GenBank/DDBJ whole genome shotgun (WGS) entry which is preliminary data.</text>
</comment>
<dbReference type="Proteomes" id="UP000078532">
    <property type="component" value="Unassembled WGS sequence"/>
</dbReference>